<dbReference type="PANTHER" id="PTHR45871:SF1">
    <property type="entry name" value="PHOSPHATIDYLINOSITOL N-ACETYLGLUCOSAMINYLTRANSFERASE SUBUNIT A"/>
    <property type="match status" value="1"/>
</dbReference>
<dbReference type="InterPro" id="IPR045609">
    <property type="entry name" value="DUF6451"/>
</dbReference>
<gene>
    <name evidence="2" type="ORF">SCUD_LOCUS2486</name>
</gene>
<evidence type="ECO:0000313" key="4">
    <source>
        <dbReference type="WBParaSite" id="SCUD_0000248501-mRNA-1"/>
    </source>
</evidence>
<accession>A0A183JIG2</accession>
<reference evidence="2 3" key="2">
    <citation type="submission" date="2018-11" db="EMBL/GenBank/DDBJ databases">
        <authorList>
            <consortium name="Pathogen Informatics"/>
        </authorList>
    </citation>
    <scope>NUCLEOTIDE SEQUENCE [LARGE SCALE GENOMIC DNA]</scope>
    <source>
        <strain evidence="2">Dakar</strain>
        <strain evidence="3">Dakar, Senegal</strain>
    </source>
</reference>
<feature type="domain" description="DUF6451" evidence="1">
    <location>
        <begin position="77"/>
        <end position="104"/>
    </location>
</feature>
<name>A0A183JIG2_9TREM</name>
<evidence type="ECO:0000313" key="2">
    <source>
        <dbReference type="EMBL" id="VDO74881.1"/>
    </source>
</evidence>
<dbReference type="GO" id="GO:0017176">
    <property type="term" value="F:phosphatidylinositol N-acetylglucosaminyltransferase activity"/>
    <property type="evidence" value="ECO:0007669"/>
    <property type="project" value="TreeGrafter"/>
</dbReference>
<sequence length="311" mass="35046">MPVKASSVAAASASLGTNIDEGRSNILRYNTESLSQITLDGETVEEVYTFKYLGSIIDEQGGCDACVNVRIIRGRMAFLQLKNIWNSRQVSTNIRFRIFNTDVKHLMVISTAVGGLPEVLPEHFIRLAPANASELATIVADSIIQVRRQREDSKLTTHEQEAMDNLTSDKVNICTSPPNPLCRFSLVADPSTHFDGTECNCNSLNDHCWHMHKWIRSMYCWPLVAKRTEKVYSAAMSKPPVSLHDRISRLYQLGPLTGKITCFSAILHWLLLQFISWLRPEQIIDIMPSLETPIEDFSDSECEDFSVDSHK</sequence>
<organism evidence="4">
    <name type="scientific">Schistosoma curassoni</name>
    <dbReference type="NCBI Taxonomy" id="6186"/>
    <lineage>
        <taxon>Eukaryota</taxon>
        <taxon>Metazoa</taxon>
        <taxon>Spiralia</taxon>
        <taxon>Lophotrochozoa</taxon>
        <taxon>Platyhelminthes</taxon>
        <taxon>Trematoda</taxon>
        <taxon>Digenea</taxon>
        <taxon>Strigeidida</taxon>
        <taxon>Schistosomatoidea</taxon>
        <taxon>Schistosomatidae</taxon>
        <taxon>Schistosoma</taxon>
    </lineage>
</organism>
<keyword evidence="3" id="KW-1185">Reference proteome</keyword>
<proteinExistence type="predicted"/>
<dbReference type="Proteomes" id="UP000279833">
    <property type="component" value="Unassembled WGS sequence"/>
</dbReference>
<dbReference type="EMBL" id="UZAK01002433">
    <property type="protein sequence ID" value="VDO74881.1"/>
    <property type="molecule type" value="Genomic_DNA"/>
</dbReference>
<reference evidence="4" key="1">
    <citation type="submission" date="2016-06" db="UniProtKB">
        <authorList>
            <consortium name="WormBaseParasite"/>
        </authorList>
    </citation>
    <scope>IDENTIFICATION</scope>
</reference>
<evidence type="ECO:0000259" key="1">
    <source>
        <dbReference type="Pfam" id="PF20049"/>
    </source>
</evidence>
<dbReference type="STRING" id="6186.A0A183JIG2"/>
<evidence type="ECO:0000313" key="3">
    <source>
        <dbReference type="Proteomes" id="UP000279833"/>
    </source>
</evidence>
<dbReference type="GO" id="GO:0000506">
    <property type="term" value="C:glycosylphosphatidylinositol-N-acetylglucosaminyltransferase (GPI-GnT) complex"/>
    <property type="evidence" value="ECO:0007669"/>
    <property type="project" value="TreeGrafter"/>
</dbReference>
<dbReference type="WBParaSite" id="SCUD_0000248501-mRNA-1">
    <property type="protein sequence ID" value="SCUD_0000248501-mRNA-1"/>
    <property type="gene ID" value="SCUD_0000248501"/>
</dbReference>
<dbReference type="Pfam" id="PF20049">
    <property type="entry name" value="DUF6451"/>
    <property type="match status" value="1"/>
</dbReference>
<dbReference type="GO" id="GO:0006506">
    <property type="term" value="P:GPI anchor biosynthetic process"/>
    <property type="evidence" value="ECO:0007669"/>
    <property type="project" value="TreeGrafter"/>
</dbReference>
<dbReference type="AlphaFoldDB" id="A0A183JIG2"/>
<protein>
    <submittedName>
        <fullName evidence="4">DUF6451 domain-containing protein</fullName>
    </submittedName>
</protein>
<dbReference type="PANTHER" id="PTHR45871">
    <property type="entry name" value="N-ACETYLGLUCOSAMINYL-PHOSPHATIDYLINOSITOL BIOSYNTHETIC PROTEIN"/>
    <property type="match status" value="1"/>
</dbReference>